<dbReference type="PROSITE" id="PS51450">
    <property type="entry name" value="LRR"/>
    <property type="match status" value="1"/>
</dbReference>
<keyword evidence="3" id="KW-1185">Reference proteome</keyword>
<sequence length="314" mass="36137">MDRISSLPDSILCDILSYLPTIEAVCTSILSRRWRHLWKDLQVFDIDFEPFRLSSKYEERHARFDSFVNAILSQRNADSYPIQKFRLACFRSSEKSISTWLDAVIGPCLQELHLDLNIISKLDDPITLPQEIFTCPLLKSLVLEGLINLFDGPEVPNVYLPSLKNLELEIYNGDINELLSGCPAMENLKLDLEEFVFCIPQLRMPHTLKTLIFSESGDDYEETKEISVREIYTPSLEYLLLSIESSEDPAIEPNKAELEYNGPTPATMVPNCVTSHLESFEYTGYEYSADEDDYKQLYSDLWVTAYSYVVMFTK</sequence>
<evidence type="ECO:0000313" key="3">
    <source>
        <dbReference type="Proteomes" id="UP001341840"/>
    </source>
</evidence>
<dbReference type="InterPro" id="IPR055411">
    <property type="entry name" value="LRR_FXL15/At3g58940/PEG3-like"/>
</dbReference>
<dbReference type="PROSITE" id="PS50181">
    <property type="entry name" value="FBOX"/>
    <property type="match status" value="1"/>
</dbReference>
<dbReference type="InterPro" id="IPR001810">
    <property type="entry name" value="F-box_dom"/>
</dbReference>
<dbReference type="SMART" id="SM00256">
    <property type="entry name" value="FBOX"/>
    <property type="match status" value="1"/>
</dbReference>
<dbReference type="InterPro" id="IPR032675">
    <property type="entry name" value="LRR_dom_sf"/>
</dbReference>
<dbReference type="InterPro" id="IPR036047">
    <property type="entry name" value="F-box-like_dom_sf"/>
</dbReference>
<dbReference type="Pfam" id="PF24758">
    <property type="entry name" value="LRR_At5g56370"/>
    <property type="match status" value="1"/>
</dbReference>
<organism evidence="2 3">
    <name type="scientific">Stylosanthes scabra</name>
    <dbReference type="NCBI Taxonomy" id="79078"/>
    <lineage>
        <taxon>Eukaryota</taxon>
        <taxon>Viridiplantae</taxon>
        <taxon>Streptophyta</taxon>
        <taxon>Embryophyta</taxon>
        <taxon>Tracheophyta</taxon>
        <taxon>Spermatophyta</taxon>
        <taxon>Magnoliopsida</taxon>
        <taxon>eudicotyledons</taxon>
        <taxon>Gunneridae</taxon>
        <taxon>Pentapetalae</taxon>
        <taxon>rosids</taxon>
        <taxon>fabids</taxon>
        <taxon>Fabales</taxon>
        <taxon>Fabaceae</taxon>
        <taxon>Papilionoideae</taxon>
        <taxon>50 kb inversion clade</taxon>
        <taxon>dalbergioids sensu lato</taxon>
        <taxon>Dalbergieae</taxon>
        <taxon>Pterocarpus clade</taxon>
        <taxon>Stylosanthes</taxon>
    </lineage>
</organism>
<dbReference type="Proteomes" id="UP001341840">
    <property type="component" value="Unassembled WGS sequence"/>
</dbReference>
<dbReference type="InterPro" id="IPR001611">
    <property type="entry name" value="Leu-rich_rpt"/>
</dbReference>
<evidence type="ECO:0000259" key="1">
    <source>
        <dbReference type="PROSITE" id="PS50181"/>
    </source>
</evidence>
<dbReference type="InterPro" id="IPR055294">
    <property type="entry name" value="FBL60-like"/>
</dbReference>
<protein>
    <recommendedName>
        <fullName evidence="1">F-box domain-containing protein</fullName>
    </recommendedName>
</protein>
<dbReference type="InterPro" id="IPR053781">
    <property type="entry name" value="F-box_AtFBL13-like"/>
</dbReference>
<dbReference type="CDD" id="cd22160">
    <property type="entry name" value="F-box_AtFBL13-like"/>
    <property type="match status" value="1"/>
</dbReference>
<feature type="domain" description="F-box" evidence="1">
    <location>
        <begin position="1"/>
        <end position="51"/>
    </location>
</feature>
<dbReference type="SUPFAM" id="SSF81383">
    <property type="entry name" value="F-box domain"/>
    <property type="match status" value="1"/>
</dbReference>
<dbReference type="PANTHER" id="PTHR31293">
    <property type="entry name" value="RNI-LIKE SUPERFAMILY PROTEIN"/>
    <property type="match status" value="1"/>
</dbReference>
<dbReference type="Pfam" id="PF00646">
    <property type="entry name" value="F-box"/>
    <property type="match status" value="1"/>
</dbReference>
<proteinExistence type="predicted"/>
<dbReference type="SUPFAM" id="SSF52058">
    <property type="entry name" value="L domain-like"/>
    <property type="match status" value="1"/>
</dbReference>
<dbReference type="PANTHER" id="PTHR31293:SF12">
    <property type="entry name" value="RNI-LIKE SUPERFAMILY PROTEIN"/>
    <property type="match status" value="1"/>
</dbReference>
<reference evidence="2 3" key="1">
    <citation type="journal article" date="2023" name="Plants (Basel)">
        <title>Bridging the Gap: Combining Genomics and Transcriptomics Approaches to Understand Stylosanthes scabra, an Orphan Legume from the Brazilian Caatinga.</title>
        <authorList>
            <person name="Ferreira-Neto J.R.C."/>
            <person name="da Silva M.D."/>
            <person name="Binneck E."/>
            <person name="de Melo N.F."/>
            <person name="da Silva R.H."/>
            <person name="de Melo A.L.T.M."/>
            <person name="Pandolfi V."/>
            <person name="Bustamante F.O."/>
            <person name="Brasileiro-Vidal A.C."/>
            <person name="Benko-Iseppon A.M."/>
        </authorList>
    </citation>
    <scope>NUCLEOTIDE SEQUENCE [LARGE SCALE GENOMIC DNA]</scope>
    <source>
        <tissue evidence="2">Leaves</tissue>
    </source>
</reference>
<dbReference type="Gene3D" id="3.80.10.10">
    <property type="entry name" value="Ribonuclease Inhibitor"/>
    <property type="match status" value="1"/>
</dbReference>
<name>A0ABU6T7Z4_9FABA</name>
<evidence type="ECO:0000313" key="2">
    <source>
        <dbReference type="EMBL" id="MED6144455.1"/>
    </source>
</evidence>
<dbReference type="EMBL" id="JASCZI010090664">
    <property type="protein sequence ID" value="MED6144455.1"/>
    <property type="molecule type" value="Genomic_DNA"/>
</dbReference>
<gene>
    <name evidence="2" type="ORF">PIB30_015664</name>
</gene>
<comment type="caution">
    <text evidence="2">The sequence shown here is derived from an EMBL/GenBank/DDBJ whole genome shotgun (WGS) entry which is preliminary data.</text>
</comment>
<accession>A0ABU6T7Z4</accession>